<keyword evidence="6 9" id="KW-1133">Transmembrane helix</keyword>
<dbReference type="Gene3D" id="1.10.357.20">
    <property type="entry name" value="SLC41 divalent cation transporters, integral membrane domain"/>
    <property type="match status" value="1"/>
</dbReference>
<keyword evidence="8" id="KW-0129">CBS domain</keyword>
<dbReference type="Gene3D" id="3.10.580.10">
    <property type="entry name" value="CBS-domain"/>
    <property type="match status" value="1"/>
</dbReference>
<keyword evidence="7 9" id="KW-0472">Membrane</keyword>
<dbReference type="Pfam" id="PF00571">
    <property type="entry name" value="CBS"/>
    <property type="match status" value="2"/>
</dbReference>
<dbReference type="InterPro" id="IPR006667">
    <property type="entry name" value="SLC41_membr_dom"/>
</dbReference>
<keyword evidence="5 9" id="KW-0460">Magnesium</keyword>
<evidence type="ECO:0000256" key="5">
    <source>
        <dbReference type="ARBA" id="ARBA00022842"/>
    </source>
</evidence>
<name>A0A2S1R3T8_9ACTN</name>
<dbReference type="PANTHER" id="PTHR43773">
    <property type="entry name" value="MAGNESIUM TRANSPORTER MGTE"/>
    <property type="match status" value="1"/>
</dbReference>
<evidence type="ECO:0000256" key="9">
    <source>
        <dbReference type="RuleBase" id="RU362011"/>
    </source>
</evidence>
<dbReference type="GO" id="GO:0046872">
    <property type="term" value="F:metal ion binding"/>
    <property type="evidence" value="ECO:0007669"/>
    <property type="project" value="UniProtKB-KW"/>
</dbReference>
<comment type="caution">
    <text evidence="9">Lacks conserved residue(s) required for the propagation of feature annotation.</text>
</comment>
<keyword evidence="4 9" id="KW-0812">Transmembrane</keyword>
<feature type="transmembrane region" description="Helical" evidence="9">
    <location>
        <begin position="393"/>
        <end position="415"/>
    </location>
</feature>
<dbReference type="KEGG" id="dlu:A6035_00580"/>
<evidence type="ECO:0000313" key="12">
    <source>
        <dbReference type="Proteomes" id="UP000244928"/>
    </source>
</evidence>
<evidence type="ECO:0000256" key="7">
    <source>
        <dbReference type="ARBA" id="ARBA00023136"/>
    </source>
</evidence>
<dbReference type="InterPro" id="IPR036739">
    <property type="entry name" value="SLC41_membr_dom_sf"/>
</dbReference>
<evidence type="ECO:0000256" key="3">
    <source>
        <dbReference type="ARBA" id="ARBA00022448"/>
    </source>
</evidence>
<comment type="function">
    <text evidence="9">Acts as a magnesium transporter.</text>
</comment>
<dbReference type="InterPro" id="IPR006669">
    <property type="entry name" value="MgtE_transporter"/>
</dbReference>
<dbReference type="PROSITE" id="PS51371">
    <property type="entry name" value="CBS"/>
    <property type="match status" value="1"/>
</dbReference>
<evidence type="ECO:0000256" key="2">
    <source>
        <dbReference type="ARBA" id="ARBA00009749"/>
    </source>
</evidence>
<comment type="subunit">
    <text evidence="9">Homodimer.</text>
</comment>
<dbReference type="Gene3D" id="1.25.60.10">
    <property type="entry name" value="MgtE N-terminal domain-like"/>
    <property type="match status" value="1"/>
</dbReference>
<comment type="similarity">
    <text evidence="2 9">Belongs to the SLC41A transporter family.</text>
</comment>
<evidence type="ECO:0000256" key="6">
    <source>
        <dbReference type="ARBA" id="ARBA00022989"/>
    </source>
</evidence>
<dbReference type="InterPro" id="IPR006668">
    <property type="entry name" value="Mg_transptr_MgtE_intracell_dom"/>
</dbReference>
<feature type="transmembrane region" description="Helical" evidence="9">
    <location>
        <begin position="366"/>
        <end position="386"/>
    </location>
</feature>
<organism evidence="11 12">
    <name type="scientific">Dietzia lutea</name>
    <dbReference type="NCBI Taxonomy" id="546160"/>
    <lineage>
        <taxon>Bacteria</taxon>
        <taxon>Bacillati</taxon>
        <taxon>Actinomycetota</taxon>
        <taxon>Actinomycetes</taxon>
        <taxon>Mycobacteriales</taxon>
        <taxon>Dietziaceae</taxon>
        <taxon>Dietzia</taxon>
    </lineage>
</organism>
<dbReference type="RefSeq" id="WP_108846186.1">
    <property type="nucleotide sequence ID" value="NZ_CP015449.1"/>
</dbReference>
<dbReference type="SMART" id="SM00924">
    <property type="entry name" value="MgtE_N"/>
    <property type="match status" value="1"/>
</dbReference>
<dbReference type="CDD" id="cd04606">
    <property type="entry name" value="CBS_pair_Mg_transporter"/>
    <property type="match status" value="1"/>
</dbReference>
<evidence type="ECO:0000313" key="11">
    <source>
        <dbReference type="EMBL" id="AWH90921.1"/>
    </source>
</evidence>
<accession>A0A2S1R3T8</accession>
<evidence type="ECO:0000256" key="4">
    <source>
        <dbReference type="ARBA" id="ARBA00022692"/>
    </source>
</evidence>
<dbReference type="GO" id="GO:0005886">
    <property type="term" value="C:plasma membrane"/>
    <property type="evidence" value="ECO:0007669"/>
    <property type="project" value="UniProtKB-SubCell"/>
</dbReference>
<dbReference type="InterPro" id="IPR046342">
    <property type="entry name" value="CBS_dom_sf"/>
</dbReference>
<sequence length="453" mass="48024">MSTEYPVTDLNTLSSQIADALTTDELTSAADLLKPIPAYAVVALMKRMNQRHRAVVFRLLPKNDALEVFEALNPALQNDLVSGLLDQDVTELFASLDPDDRVSLLDELPSNVAHRLLRGLTPAERKKTGVVLGYPPGSVGRRMSPEFIATRYQDTAAQALERVLAGIGDAETVYVLPVFDDQRRVVGVVGLRELLAADADTPVTQLVDDAHVAVATEPAAAIARICTDRNLLAVPVVDSESRLLGILTVDDATEILESEETQHAARQGGANALDLPYLATSLLVLVRSRALWLLVLAVGAAMTVQILSHFEDALTEATVLSLFVPLLIGIGGNTGNQAATTVTRAIALGDLTSRELVPVLTRELRVGFLLGSLLGVLGLLLTGLLYGPEIGAVIALTLLALCTIAATLGGAMPLIAKAVRVDPAVFSNPFISTVTDATGLIIYFLIARAVLGL</sequence>
<dbReference type="Pfam" id="PF03448">
    <property type="entry name" value="MgtE_N"/>
    <property type="match status" value="1"/>
</dbReference>
<dbReference type="InterPro" id="IPR038076">
    <property type="entry name" value="MgtE_N_sf"/>
</dbReference>
<feature type="transmembrane region" description="Helical" evidence="9">
    <location>
        <begin position="430"/>
        <end position="451"/>
    </location>
</feature>
<keyword evidence="3 9" id="KW-0813">Transport</keyword>
<dbReference type="EMBL" id="CP015449">
    <property type="protein sequence ID" value="AWH90921.1"/>
    <property type="molecule type" value="Genomic_DNA"/>
</dbReference>
<feature type="transmembrane region" description="Helical" evidence="9">
    <location>
        <begin position="290"/>
        <end position="310"/>
    </location>
</feature>
<keyword evidence="12" id="KW-1185">Reference proteome</keyword>
<dbReference type="NCBIfam" id="TIGR00400">
    <property type="entry name" value="mgtE"/>
    <property type="match status" value="1"/>
</dbReference>
<dbReference type="SUPFAM" id="SSF54631">
    <property type="entry name" value="CBS-domain pair"/>
    <property type="match status" value="1"/>
</dbReference>
<dbReference type="OrthoDB" id="9790355at2"/>
<evidence type="ECO:0000256" key="8">
    <source>
        <dbReference type="PROSITE-ProRule" id="PRU00703"/>
    </source>
</evidence>
<evidence type="ECO:0000259" key="10">
    <source>
        <dbReference type="PROSITE" id="PS51371"/>
    </source>
</evidence>
<dbReference type="AlphaFoldDB" id="A0A2S1R3T8"/>
<evidence type="ECO:0000256" key="1">
    <source>
        <dbReference type="ARBA" id="ARBA00004141"/>
    </source>
</evidence>
<proteinExistence type="inferred from homology"/>
<dbReference type="SUPFAM" id="SSF158791">
    <property type="entry name" value="MgtE N-terminal domain-like"/>
    <property type="match status" value="1"/>
</dbReference>
<feature type="domain" description="CBS" evidence="10">
    <location>
        <begin position="143"/>
        <end position="206"/>
    </location>
</feature>
<dbReference type="GO" id="GO:0015095">
    <property type="term" value="F:magnesium ion transmembrane transporter activity"/>
    <property type="evidence" value="ECO:0007669"/>
    <property type="project" value="UniProtKB-UniRule"/>
</dbReference>
<comment type="subcellular location">
    <subcellularLocation>
        <location evidence="9">Cell membrane</location>
        <topology evidence="9">Multi-pass membrane protein</topology>
    </subcellularLocation>
    <subcellularLocation>
        <location evidence="1">Membrane</location>
        <topology evidence="1">Multi-pass membrane protein</topology>
    </subcellularLocation>
</comment>
<dbReference type="Pfam" id="PF01769">
    <property type="entry name" value="MgtE"/>
    <property type="match status" value="1"/>
</dbReference>
<dbReference type="PANTHER" id="PTHR43773:SF1">
    <property type="entry name" value="MAGNESIUM TRANSPORTER MGTE"/>
    <property type="match status" value="1"/>
</dbReference>
<gene>
    <name evidence="11" type="ORF">A6035_00580</name>
</gene>
<keyword evidence="9" id="KW-1003">Cell membrane</keyword>
<dbReference type="InterPro" id="IPR000644">
    <property type="entry name" value="CBS_dom"/>
</dbReference>
<dbReference type="Proteomes" id="UP000244928">
    <property type="component" value="Chromosome"/>
</dbReference>
<reference evidence="11 12" key="1">
    <citation type="submission" date="2016-04" db="EMBL/GenBank/DDBJ databases">
        <title>Complete genome sequence of Dietzia lutea YIM 80766T, a strain isolated from desert soil in Egypt.</title>
        <authorList>
            <person name="Zhao J."/>
            <person name="Hu B."/>
            <person name="Geng S."/>
            <person name="Nie Y."/>
            <person name="Tang Y."/>
        </authorList>
    </citation>
    <scope>NUCLEOTIDE SEQUENCE [LARGE SCALE GENOMIC DNA]</scope>
    <source>
        <strain evidence="11 12">YIM 80766</strain>
    </source>
</reference>
<protein>
    <recommendedName>
        <fullName evidence="9">Magnesium transporter MgtE</fullName>
    </recommendedName>
</protein>
<keyword evidence="9" id="KW-0479">Metal-binding</keyword>
<dbReference type="SUPFAM" id="SSF161093">
    <property type="entry name" value="MgtE membrane domain-like"/>
    <property type="match status" value="1"/>
</dbReference>